<reference evidence="2 3" key="1">
    <citation type="submission" date="2020-12" db="EMBL/GenBank/DDBJ databases">
        <title>Comparative genome analysis of fungal antagonists Marinomonas ostreistagni 398 and M. spartinae 468.</title>
        <authorList>
            <person name="Fields J.L."/>
            <person name="Mavrodi O.V."/>
            <person name="Biber P.D."/>
            <person name="Indest K.J."/>
            <person name="Mavrodi D.V."/>
        </authorList>
    </citation>
    <scope>NUCLEOTIDE SEQUENCE [LARGE SCALE GENOMIC DNA]</scope>
    <source>
        <strain evidence="2 3">USM7</strain>
    </source>
</reference>
<dbReference type="PROSITE" id="PS51257">
    <property type="entry name" value="PROKAR_LIPOPROTEIN"/>
    <property type="match status" value="1"/>
</dbReference>
<dbReference type="Proteomes" id="UP000598488">
    <property type="component" value="Unassembled WGS sequence"/>
</dbReference>
<comment type="caution">
    <text evidence="2">The sequence shown here is derived from an EMBL/GenBank/DDBJ whole genome shotgun (WGS) entry which is preliminary data.</text>
</comment>
<feature type="chain" id="PRO_5045834155" description="Lipoprotein" evidence="1">
    <location>
        <begin position="26"/>
        <end position="225"/>
    </location>
</feature>
<evidence type="ECO:0000256" key="1">
    <source>
        <dbReference type="SAM" id="SignalP"/>
    </source>
</evidence>
<evidence type="ECO:0000313" key="2">
    <source>
        <dbReference type="EMBL" id="MBJ7552096.1"/>
    </source>
</evidence>
<gene>
    <name evidence="2" type="ORF">JHD44_15510</name>
</gene>
<name>A0ABS0ZGK9_9GAMM</name>
<organism evidence="2 3">
    <name type="scientific">Marinomonas ostreistagni</name>
    <dbReference type="NCBI Taxonomy" id="359209"/>
    <lineage>
        <taxon>Bacteria</taxon>
        <taxon>Pseudomonadati</taxon>
        <taxon>Pseudomonadota</taxon>
        <taxon>Gammaproteobacteria</taxon>
        <taxon>Oceanospirillales</taxon>
        <taxon>Oceanospirillaceae</taxon>
        <taxon>Marinomonas</taxon>
    </lineage>
</organism>
<protein>
    <recommendedName>
        <fullName evidence="4">Lipoprotein</fullName>
    </recommendedName>
</protein>
<evidence type="ECO:0008006" key="4">
    <source>
        <dbReference type="Google" id="ProtNLM"/>
    </source>
</evidence>
<feature type="signal peptide" evidence="1">
    <location>
        <begin position="1"/>
        <end position="25"/>
    </location>
</feature>
<accession>A0ABS0ZGK9</accession>
<sequence>MRLNLPLLVTTILFALVGCASEKQADIEKHLNSKELTGLSNMNSDLNSMQFDYSLDSPAGKSLPFSSCYQINNASDTEIETSQQHLLKLMKVNCLASDFYFQAQNSYKSFLPSAFDIHFIKALPPQAQPDLGGQPLGHSFTTLGDAEPTMIERSSQEHSIEVELSGDLVVRYVELARGDFNHDGVEDALIRLDWYVSTAFGKGFDLIMISRESDEEPPRISWRAN</sequence>
<keyword evidence="1" id="KW-0732">Signal</keyword>
<evidence type="ECO:0000313" key="3">
    <source>
        <dbReference type="Proteomes" id="UP000598488"/>
    </source>
</evidence>
<dbReference type="EMBL" id="JAEMUH010000016">
    <property type="protein sequence ID" value="MBJ7552096.1"/>
    <property type="molecule type" value="Genomic_DNA"/>
</dbReference>
<dbReference type="RefSeq" id="WP_199463679.1">
    <property type="nucleotide sequence ID" value="NZ_JAEMUH010000016.1"/>
</dbReference>
<keyword evidence="3" id="KW-1185">Reference proteome</keyword>
<proteinExistence type="predicted"/>